<keyword evidence="8 12" id="KW-0808">Transferase</keyword>
<dbReference type="RefSeq" id="WP_093989500.1">
    <property type="nucleotide sequence ID" value="NZ_FYDD01000004.1"/>
</dbReference>
<dbReference type="InterPro" id="IPR006700">
    <property type="entry name" value="RsmE"/>
</dbReference>
<dbReference type="PIRSF" id="PIRSF015601">
    <property type="entry name" value="MTase_slr0722"/>
    <property type="match status" value="1"/>
</dbReference>
<dbReference type="Proteomes" id="UP000632659">
    <property type="component" value="Unassembled WGS sequence"/>
</dbReference>
<evidence type="ECO:0000256" key="11">
    <source>
        <dbReference type="ARBA" id="ARBA00047944"/>
    </source>
</evidence>
<evidence type="ECO:0000256" key="5">
    <source>
        <dbReference type="ARBA" id="ARBA00022490"/>
    </source>
</evidence>
<dbReference type="AlphaFoldDB" id="A0A8J6TRA7"/>
<dbReference type="InterPro" id="IPR015947">
    <property type="entry name" value="PUA-like_sf"/>
</dbReference>
<evidence type="ECO:0000313" key="15">
    <source>
        <dbReference type="EMBL" id="MBC8610496.1"/>
    </source>
</evidence>
<organism evidence="15 16">
    <name type="scientific">Massiliimalia timonensis</name>
    <dbReference type="NCBI Taxonomy" id="1987501"/>
    <lineage>
        <taxon>Bacteria</taxon>
        <taxon>Bacillati</taxon>
        <taxon>Bacillota</taxon>
        <taxon>Clostridia</taxon>
        <taxon>Eubacteriales</taxon>
        <taxon>Oscillospiraceae</taxon>
        <taxon>Massiliimalia</taxon>
    </lineage>
</organism>
<keyword evidence="5 12" id="KW-0963">Cytoplasm</keyword>
<evidence type="ECO:0000259" key="14">
    <source>
        <dbReference type="Pfam" id="PF20260"/>
    </source>
</evidence>
<evidence type="ECO:0000256" key="1">
    <source>
        <dbReference type="ARBA" id="ARBA00004496"/>
    </source>
</evidence>
<evidence type="ECO:0000259" key="13">
    <source>
        <dbReference type="Pfam" id="PF04452"/>
    </source>
</evidence>
<name>A0A8J6TRA7_9FIRM</name>
<evidence type="ECO:0000256" key="4">
    <source>
        <dbReference type="ARBA" id="ARBA00013673"/>
    </source>
</evidence>
<sequence>MPKFFCERKEGENLYIEGEDAKHISRVLRMGPGETITVSCPDGFDYESVLQSCGENLATAKITRSYPNQSEPSVKITLYQALPKGDKFDLITQKAVELGVTKIVPVLTKRCVSRPDEKAMKKKIARWQKIAKEAAKQSGRGIIPEVGSLVDMKQAINLMTKEELAILFYEGGGRRLNELVPSDAQKIAILIGSEGGFEEEEVNDAKKQGIFVATLGKLILRCETAPLAALAILMNLTENI</sequence>
<dbReference type="InterPro" id="IPR029026">
    <property type="entry name" value="tRNA_m1G_MTases_N"/>
</dbReference>
<keyword evidence="6 12" id="KW-0698">rRNA processing</keyword>
<evidence type="ECO:0000256" key="2">
    <source>
        <dbReference type="ARBA" id="ARBA00005528"/>
    </source>
</evidence>
<comment type="catalytic activity">
    <reaction evidence="11 12">
        <text>uridine(1498) in 16S rRNA + S-adenosyl-L-methionine = N(3)-methyluridine(1498) in 16S rRNA + S-adenosyl-L-homocysteine + H(+)</text>
        <dbReference type="Rhea" id="RHEA:42920"/>
        <dbReference type="Rhea" id="RHEA-COMP:10283"/>
        <dbReference type="Rhea" id="RHEA-COMP:10284"/>
        <dbReference type="ChEBI" id="CHEBI:15378"/>
        <dbReference type="ChEBI" id="CHEBI:57856"/>
        <dbReference type="ChEBI" id="CHEBI:59789"/>
        <dbReference type="ChEBI" id="CHEBI:65315"/>
        <dbReference type="ChEBI" id="CHEBI:74502"/>
        <dbReference type="EC" id="2.1.1.193"/>
    </reaction>
</comment>
<comment type="similarity">
    <text evidence="2 12">Belongs to the RNA methyltransferase RsmE family.</text>
</comment>
<evidence type="ECO:0000256" key="8">
    <source>
        <dbReference type="ARBA" id="ARBA00022679"/>
    </source>
</evidence>
<comment type="subcellular location">
    <subcellularLocation>
        <location evidence="1 12">Cytoplasm</location>
    </subcellularLocation>
</comment>
<accession>A0A8J6TRA7</accession>
<dbReference type="Pfam" id="PF04452">
    <property type="entry name" value="Methyltrans_RNA"/>
    <property type="match status" value="1"/>
</dbReference>
<comment type="function">
    <text evidence="10 12">Specifically methylates the N3 position of the uracil ring of uridine 1498 (m3U1498) in 16S rRNA. Acts on the fully assembled 30S ribosomal subunit.</text>
</comment>
<comment type="caution">
    <text evidence="15">The sequence shown here is derived from an EMBL/GenBank/DDBJ whole genome shotgun (WGS) entry which is preliminary data.</text>
</comment>
<keyword evidence="9 12" id="KW-0949">S-adenosyl-L-methionine</keyword>
<evidence type="ECO:0000256" key="7">
    <source>
        <dbReference type="ARBA" id="ARBA00022603"/>
    </source>
</evidence>
<evidence type="ECO:0000256" key="3">
    <source>
        <dbReference type="ARBA" id="ARBA00012328"/>
    </source>
</evidence>
<dbReference type="GO" id="GO:0070042">
    <property type="term" value="F:rRNA (uridine-N3-)-methyltransferase activity"/>
    <property type="evidence" value="ECO:0007669"/>
    <property type="project" value="TreeGrafter"/>
</dbReference>
<dbReference type="InterPro" id="IPR046886">
    <property type="entry name" value="RsmE_MTase_dom"/>
</dbReference>
<protein>
    <recommendedName>
        <fullName evidence="4 12">Ribosomal RNA small subunit methyltransferase E</fullName>
        <ecNumber evidence="3 12">2.1.1.193</ecNumber>
    </recommendedName>
</protein>
<keyword evidence="7 12" id="KW-0489">Methyltransferase</keyword>
<dbReference type="GO" id="GO:0005737">
    <property type="term" value="C:cytoplasm"/>
    <property type="evidence" value="ECO:0007669"/>
    <property type="project" value="UniProtKB-SubCell"/>
</dbReference>
<gene>
    <name evidence="15" type="ORF">H8702_05090</name>
</gene>
<dbReference type="Gene3D" id="3.40.1280.10">
    <property type="match status" value="1"/>
</dbReference>
<dbReference type="NCBIfam" id="NF008692">
    <property type="entry name" value="PRK11713.1-5"/>
    <property type="match status" value="1"/>
</dbReference>
<evidence type="ECO:0000313" key="16">
    <source>
        <dbReference type="Proteomes" id="UP000632659"/>
    </source>
</evidence>
<dbReference type="PANTHER" id="PTHR30027">
    <property type="entry name" value="RIBOSOMAL RNA SMALL SUBUNIT METHYLTRANSFERASE E"/>
    <property type="match status" value="1"/>
</dbReference>
<evidence type="ECO:0000256" key="6">
    <source>
        <dbReference type="ARBA" id="ARBA00022552"/>
    </source>
</evidence>
<evidence type="ECO:0000256" key="9">
    <source>
        <dbReference type="ARBA" id="ARBA00022691"/>
    </source>
</evidence>
<proteinExistence type="inferred from homology"/>
<feature type="domain" description="Ribosomal RNA small subunit methyltransferase E PUA-like" evidence="14">
    <location>
        <begin position="16"/>
        <end position="62"/>
    </location>
</feature>
<dbReference type="InterPro" id="IPR029028">
    <property type="entry name" value="Alpha/beta_knot_MTases"/>
</dbReference>
<dbReference type="GO" id="GO:0070475">
    <property type="term" value="P:rRNA base methylation"/>
    <property type="evidence" value="ECO:0007669"/>
    <property type="project" value="TreeGrafter"/>
</dbReference>
<reference evidence="15" key="1">
    <citation type="submission" date="2020-08" db="EMBL/GenBank/DDBJ databases">
        <title>Genome public.</title>
        <authorList>
            <person name="Liu C."/>
            <person name="Sun Q."/>
        </authorList>
    </citation>
    <scope>NUCLEOTIDE SEQUENCE</scope>
    <source>
        <strain evidence="15">NSJ-15</strain>
    </source>
</reference>
<evidence type="ECO:0000256" key="10">
    <source>
        <dbReference type="ARBA" id="ARBA00025699"/>
    </source>
</evidence>
<dbReference type="EMBL" id="JACRTL010000002">
    <property type="protein sequence ID" value="MBC8610496.1"/>
    <property type="molecule type" value="Genomic_DNA"/>
</dbReference>
<dbReference type="EC" id="2.1.1.193" evidence="3 12"/>
<keyword evidence="16" id="KW-1185">Reference proteome</keyword>
<evidence type="ECO:0000256" key="12">
    <source>
        <dbReference type="PIRNR" id="PIRNR015601"/>
    </source>
</evidence>
<dbReference type="Pfam" id="PF20260">
    <property type="entry name" value="PUA_4"/>
    <property type="match status" value="1"/>
</dbReference>
<dbReference type="SUPFAM" id="SSF88697">
    <property type="entry name" value="PUA domain-like"/>
    <property type="match status" value="1"/>
</dbReference>
<dbReference type="NCBIfam" id="TIGR00046">
    <property type="entry name" value="RsmE family RNA methyltransferase"/>
    <property type="match status" value="1"/>
</dbReference>
<dbReference type="InterPro" id="IPR046887">
    <property type="entry name" value="RsmE_PUA-like"/>
</dbReference>
<dbReference type="CDD" id="cd18084">
    <property type="entry name" value="RsmE-like"/>
    <property type="match status" value="1"/>
</dbReference>
<dbReference type="PANTHER" id="PTHR30027:SF3">
    <property type="entry name" value="16S RRNA (URACIL(1498)-N(3))-METHYLTRANSFERASE"/>
    <property type="match status" value="1"/>
</dbReference>
<feature type="domain" description="Ribosomal RNA small subunit methyltransferase E methyltransferase" evidence="13">
    <location>
        <begin position="71"/>
        <end position="234"/>
    </location>
</feature>
<dbReference type="OrthoDB" id="9815641at2"/>
<dbReference type="SUPFAM" id="SSF75217">
    <property type="entry name" value="alpha/beta knot"/>
    <property type="match status" value="1"/>
</dbReference>